<organism evidence="2 3">
    <name type="scientific">Pleurodeles waltl</name>
    <name type="common">Iberian ribbed newt</name>
    <dbReference type="NCBI Taxonomy" id="8319"/>
    <lineage>
        <taxon>Eukaryota</taxon>
        <taxon>Metazoa</taxon>
        <taxon>Chordata</taxon>
        <taxon>Craniata</taxon>
        <taxon>Vertebrata</taxon>
        <taxon>Euteleostomi</taxon>
        <taxon>Amphibia</taxon>
        <taxon>Batrachia</taxon>
        <taxon>Caudata</taxon>
        <taxon>Salamandroidea</taxon>
        <taxon>Salamandridae</taxon>
        <taxon>Pleurodelinae</taxon>
        <taxon>Pleurodeles</taxon>
    </lineage>
</organism>
<sequence>MCGAARRAGVLRLGFLGFMEVLTSTCGAASGRAQARFPFGGRPAAPSGLSSCVRPTRVLGGRGLCLLGHGRAAGSGRRWAWDAAVPLPRETPPLPDPMLSTGGRRRGRSRRLLTLSLWVRDAGKNVKK</sequence>
<keyword evidence="1" id="KW-0732">Signal</keyword>
<proteinExistence type="predicted"/>
<evidence type="ECO:0000313" key="3">
    <source>
        <dbReference type="Proteomes" id="UP001066276"/>
    </source>
</evidence>
<dbReference type="EMBL" id="JANPWB010000001">
    <property type="protein sequence ID" value="KAJ1215877.1"/>
    <property type="molecule type" value="Genomic_DNA"/>
</dbReference>
<protein>
    <recommendedName>
        <fullName evidence="4">Secreted protein</fullName>
    </recommendedName>
</protein>
<evidence type="ECO:0000313" key="2">
    <source>
        <dbReference type="EMBL" id="KAJ1215877.1"/>
    </source>
</evidence>
<gene>
    <name evidence="2" type="ORF">NDU88_003484</name>
</gene>
<evidence type="ECO:0000256" key="1">
    <source>
        <dbReference type="SAM" id="SignalP"/>
    </source>
</evidence>
<feature type="signal peptide" evidence="1">
    <location>
        <begin position="1"/>
        <end position="23"/>
    </location>
</feature>
<reference evidence="2" key="1">
    <citation type="journal article" date="2022" name="bioRxiv">
        <title>Sequencing and chromosome-scale assembly of the giantPleurodeles waltlgenome.</title>
        <authorList>
            <person name="Brown T."/>
            <person name="Elewa A."/>
            <person name="Iarovenko S."/>
            <person name="Subramanian E."/>
            <person name="Araus A.J."/>
            <person name="Petzold A."/>
            <person name="Susuki M."/>
            <person name="Suzuki K.-i.T."/>
            <person name="Hayashi T."/>
            <person name="Toyoda A."/>
            <person name="Oliveira C."/>
            <person name="Osipova E."/>
            <person name="Leigh N.D."/>
            <person name="Simon A."/>
            <person name="Yun M.H."/>
        </authorList>
    </citation>
    <scope>NUCLEOTIDE SEQUENCE</scope>
    <source>
        <strain evidence="2">20211129_DDA</strain>
        <tissue evidence="2">Liver</tissue>
    </source>
</reference>
<keyword evidence="3" id="KW-1185">Reference proteome</keyword>
<dbReference type="AlphaFoldDB" id="A0AAV7WSH1"/>
<evidence type="ECO:0008006" key="4">
    <source>
        <dbReference type="Google" id="ProtNLM"/>
    </source>
</evidence>
<name>A0AAV7WSH1_PLEWA</name>
<accession>A0AAV7WSH1</accession>
<comment type="caution">
    <text evidence="2">The sequence shown here is derived from an EMBL/GenBank/DDBJ whole genome shotgun (WGS) entry which is preliminary data.</text>
</comment>
<dbReference type="Proteomes" id="UP001066276">
    <property type="component" value="Chromosome 1_1"/>
</dbReference>
<feature type="chain" id="PRO_5043764980" description="Secreted protein" evidence="1">
    <location>
        <begin position="24"/>
        <end position="128"/>
    </location>
</feature>